<dbReference type="PANTHER" id="PTHR13243">
    <property type="entry name" value="HSPC111 PROTEIN-RELATED"/>
    <property type="match status" value="1"/>
</dbReference>
<reference evidence="7" key="1">
    <citation type="submission" date="2017-02" db="UniProtKB">
        <authorList>
            <consortium name="WormBaseParasite"/>
        </authorList>
    </citation>
    <scope>IDENTIFICATION</scope>
</reference>
<evidence type="ECO:0000313" key="7">
    <source>
        <dbReference type="WBParaSite" id="HDID_0000656701-mRNA-1"/>
    </source>
</evidence>
<dbReference type="GO" id="GO:0005730">
    <property type="term" value="C:nucleolus"/>
    <property type="evidence" value="ECO:0007669"/>
    <property type="project" value="UniProtKB-SubCell"/>
</dbReference>
<evidence type="ECO:0000256" key="3">
    <source>
        <dbReference type="ARBA" id="ARBA00015522"/>
    </source>
</evidence>
<sequence length="164" mass="19738">MGRGRKISFDYRKDRRKERKKEKKEVFVQNEIIKNSWDTKLSVAANFNRIGLLYDPNKAINGSDSEVEEGIIHETKTVRELRNAKNSKKKREKFISEDDRMFCMCMAELYGSDFESMSRDSKNVYQLTPTQIRRKMEIFRRSKYFHQYLTDRKNNNLNILELYE</sequence>
<dbReference type="GO" id="GO:0042273">
    <property type="term" value="P:ribosomal large subunit biogenesis"/>
    <property type="evidence" value="ECO:0007669"/>
    <property type="project" value="TreeGrafter"/>
</dbReference>
<evidence type="ECO:0000313" key="5">
    <source>
        <dbReference type="EMBL" id="VDL58883.1"/>
    </source>
</evidence>
<dbReference type="AlphaFoldDB" id="A0A0R3SNQ2"/>
<dbReference type="PANTHER" id="PTHR13243:SF1">
    <property type="entry name" value="NUCLEOLAR PROTEIN 16"/>
    <property type="match status" value="1"/>
</dbReference>
<name>A0A0R3SNQ2_HYMDI</name>
<proteinExistence type="inferred from homology"/>
<evidence type="ECO:0000256" key="1">
    <source>
        <dbReference type="ARBA" id="ARBA00004604"/>
    </source>
</evidence>
<dbReference type="Proteomes" id="UP000274504">
    <property type="component" value="Unassembled WGS sequence"/>
</dbReference>
<dbReference type="WBParaSite" id="HDID_0000656701-mRNA-1">
    <property type="protein sequence ID" value="HDID_0000656701-mRNA-1"/>
    <property type="gene ID" value="HDID_0000656701"/>
</dbReference>
<keyword evidence="4" id="KW-0539">Nucleus</keyword>
<reference evidence="5 6" key="2">
    <citation type="submission" date="2018-11" db="EMBL/GenBank/DDBJ databases">
        <authorList>
            <consortium name="Pathogen Informatics"/>
        </authorList>
    </citation>
    <scope>NUCLEOTIDE SEQUENCE [LARGE SCALE GENOMIC DNA]</scope>
</reference>
<dbReference type="InterPro" id="IPR019002">
    <property type="entry name" value="Ribosome_biogenesis_Nop16"/>
</dbReference>
<comment type="similarity">
    <text evidence="2">Belongs to the NOP16 family.</text>
</comment>
<organism evidence="7">
    <name type="scientific">Hymenolepis diminuta</name>
    <name type="common">Rat tapeworm</name>
    <dbReference type="NCBI Taxonomy" id="6216"/>
    <lineage>
        <taxon>Eukaryota</taxon>
        <taxon>Metazoa</taxon>
        <taxon>Spiralia</taxon>
        <taxon>Lophotrochozoa</taxon>
        <taxon>Platyhelminthes</taxon>
        <taxon>Cestoda</taxon>
        <taxon>Eucestoda</taxon>
        <taxon>Cyclophyllidea</taxon>
        <taxon>Hymenolepididae</taxon>
        <taxon>Hymenolepis</taxon>
    </lineage>
</organism>
<protein>
    <recommendedName>
        <fullName evidence="3">Nucleolar protein 16</fullName>
    </recommendedName>
</protein>
<evidence type="ECO:0000256" key="2">
    <source>
        <dbReference type="ARBA" id="ARBA00008479"/>
    </source>
</evidence>
<dbReference type="OrthoDB" id="285729at2759"/>
<dbReference type="Pfam" id="PF09420">
    <property type="entry name" value="Nop16"/>
    <property type="match status" value="2"/>
</dbReference>
<accession>A0A0R3SNQ2</accession>
<comment type="subcellular location">
    <subcellularLocation>
        <location evidence="1">Nucleus</location>
        <location evidence="1">Nucleolus</location>
    </subcellularLocation>
</comment>
<gene>
    <name evidence="5" type="ORF">HDID_LOCUS6565</name>
</gene>
<evidence type="ECO:0000256" key="4">
    <source>
        <dbReference type="ARBA" id="ARBA00023242"/>
    </source>
</evidence>
<dbReference type="STRING" id="6216.A0A0R3SNQ2"/>
<evidence type="ECO:0000313" key="6">
    <source>
        <dbReference type="Proteomes" id="UP000274504"/>
    </source>
</evidence>
<dbReference type="EMBL" id="UYSG01006016">
    <property type="protein sequence ID" value="VDL58883.1"/>
    <property type="molecule type" value="Genomic_DNA"/>
</dbReference>